<protein>
    <submittedName>
        <fullName evidence="1">Uncharacterized protein</fullName>
    </submittedName>
</protein>
<accession>A0A3M7RSK7</accession>
<proteinExistence type="predicted"/>
<gene>
    <name evidence="1" type="ORF">BpHYR1_025362</name>
</gene>
<comment type="caution">
    <text evidence="1">The sequence shown here is derived from an EMBL/GenBank/DDBJ whole genome shotgun (WGS) entry which is preliminary data.</text>
</comment>
<dbReference type="AlphaFoldDB" id="A0A3M7RSK7"/>
<dbReference type="EMBL" id="REGN01002765">
    <property type="protein sequence ID" value="RNA26305.1"/>
    <property type="molecule type" value="Genomic_DNA"/>
</dbReference>
<evidence type="ECO:0000313" key="1">
    <source>
        <dbReference type="EMBL" id="RNA26305.1"/>
    </source>
</evidence>
<name>A0A3M7RSK7_BRAPC</name>
<dbReference type="Proteomes" id="UP000276133">
    <property type="component" value="Unassembled WGS sequence"/>
</dbReference>
<keyword evidence="2" id="KW-1185">Reference proteome</keyword>
<evidence type="ECO:0000313" key="2">
    <source>
        <dbReference type="Proteomes" id="UP000276133"/>
    </source>
</evidence>
<organism evidence="1 2">
    <name type="scientific">Brachionus plicatilis</name>
    <name type="common">Marine rotifer</name>
    <name type="synonym">Brachionus muelleri</name>
    <dbReference type="NCBI Taxonomy" id="10195"/>
    <lineage>
        <taxon>Eukaryota</taxon>
        <taxon>Metazoa</taxon>
        <taxon>Spiralia</taxon>
        <taxon>Gnathifera</taxon>
        <taxon>Rotifera</taxon>
        <taxon>Eurotatoria</taxon>
        <taxon>Monogononta</taxon>
        <taxon>Pseudotrocha</taxon>
        <taxon>Ploima</taxon>
        <taxon>Brachionidae</taxon>
        <taxon>Brachionus</taxon>
    </lineage>
</organism>
<sequence length="68" mass="7756">MSSSVSFLENQLNDTAEDAEALPKNKRIILIKLVSNKKKLLSYNKKSGDKWRSHVFKLSSGCFKKNIK</sequence>
<reference evidence="1 2" key="1">
    <citation type="journal article" date="2018" name="Sci. Rep.">
        <title>Genomic signatures of local adaptation to the degree of environmental predictability in rotifers.</title>
        <authorList>
            <person name="Franch-Gras L."/>
            <person name="Hahn C."/>
            <person name="Garcia-Roger E.M."/>
            <person name="Carmona M.J."/>
            <person name="Serra M."/>
            <person name="Gomez A."/>
        </authorList>
    </citation>
    <scope>NUCLEOTIDE SEQUENCE [LARGE SCALE GENOMIC DNA]</scope>
    <source>
        <strain evidence="1">HYR1</strain>
    </source>
</reference>